<dbReference type="STRING" id="1354337.M983_0161"/>
<evidence type="ECO:0000256" key="2">
    <source>
        <dbReference type="SAM" id="Coils"/>
    </source>
</evidence>
<dbReference type="InterPro" id="IPR036388">
    <property type="entry name" value="WH-like_DNA-bd_sf"/>
</dbReference>
<dbReference type="SUPFAM" id="SSF48295">
    <property type="entry name" value="TrpR-like"/>
    <property type="match status" value="1"/>
</dbReference>
<sequence length="164" mass="19227">MAKYSLEFKLNVVNFYLKGNGLRTTSQYFSIDSSLIRRWCSAYRLHGIEGIKPRKSKNIYSLELKKHILLHMEKHLLSARETAALFNIPAFTTILEWKNIMDIHGIKALAPKKKGRPTLTKKKKELLKDDKDKSVKELLKELEYLRAENACLKKLQELQEIKRR</sequence>
<feature type="domain" description="Insertion element IS150 protein InsJ-like helix-turn-helix" evidence="3">
    <location>
        <begin position="65"/>
        <end position="117"/>
    </location>
</feature>
<dbReference type="InterPro" id="IPR055247">
    <property type="entry name" value="InsJ-like_HTH"/>
</dbReference>
<dbReference type="SUPFAM" id="SSF46689">
    <property type="entry name" value="Homeodomain-like"/>
    <property type="match status" value="1"/>
</dbReference>
<comment type="caution">
    <text evidence="4">The sequence shown here is derived from an EMBL/GenBank/DDBJ whole genome shotgun (WGS) entry which is preliminary data.</text>
</comment>
<organism evidence="4 5">
    <name type="scientific">Proteus myxofaciens ATCC 19692</name>
    <dbReference type="NCBI Taxonomy" id="1354337"/>
    <lineage>
        <taxon>Bacteria</taxon>
        <taxon>Pseudomonadati</taxon>
        <taxon>Pseudomonadota</taxon>
        <taxon>Gammaproteobacteria</taxon>
        <taxon>Enterobacterales</taxon>
        <taxon>Morganellaceae</taxon>
        <taxon>Proteus</taxon>
    </lineage>
</organism>
<dbReference type="PATRIC" id="fig|1354337.4.peg.168"/>
<dbReference type="InterPro" id="IPR052057">
    <property type="entry name" value="IS150/IS1296_orfA-like"/>
</dbReference>
<dbReference type="GO" id="GO:0043565">
    <property type="term" value="F:sequence-specific DNA binding"/>
    <property type="evidence" value="ECO:0007669"/>
    <property type="project" value="InterPro"/>
</dbReference>
<dbReference type="Gene3D" id="1.10.10.10">
    <property type="entry name" value="Winged helix-like DNA-binding domain superfamily/Winged helix DNA-binding domain"/>
    <property type="match status" value="2"/>
</dbReference>
<dbReference type="InterPro" id="IPR009057">
    <property type="entry name" value="Homeodomain-like_sf"/>
</dbReference>
<evidence type="ECO:0000313" key="5">
    <source>
        <dbReference type="Proteomes" id="UP000094023"/>
    </source>
</evidence>
<dbReference type="PANTHER" id="PTHR33795:SF1">
    <property type="entry name" value="INSERTION ELEMENT IS150 PROTEIN INSJ"/>
    <property type="match status" value="1"/>
</dbReference>
<reference evidence="4 5" key="1">
    <citation type="submission" date="2016-04" db="EMBL/GenBank/DDBJ databases">
        <title>ATOL: Assembling a taxonomically balanced genome-scale reconstruction of the evolutionary history of the Enterobacteriaceae.</title>
        <authorList>
            <person name="Plunkett G.III."/>
            <person name="Neeno-Eckwall E.C."/>
            <person name="Glasner J.D."/>
            <person name="Perna N.T."/>
        </authorList>
    </citation>
    <scope>NUCLEOTIDE SEQUENCE [LARGE SCALE GENOMIC DNA]</scope>
    <source>
        <strain evidence="4 5">ATCC 19692</strain>
    </source>
</reference>
<evidence type="ECO:0000256" key="1">
    <source>
        <dbReference type="ARBA" id="ARBA00038232"/>
    </source>
</evidence>
<dbReference type="PANTHER" id="PTHR33795">
    <property type="entry name" value="INSERTION ELEMENT IS150 PROTEIN INSJ"/>
    <property type="match status" value="1"/>
</dbReference>
<protein>
    <submittedName>
        <fullName evidence="4">Transposase</fullName>
    </submittedName>
</protein>
<dbReference type="InterPro" id="IPR010921">
    <property type="entry name" value="Trp_repressor/repl_initiator"/>
</dbReference>
<accession>A0A198GRP4</accession>
<gene>
    <name evidence="4" type="ORF">M983_0161</name>
</gene>
<dbReference type="Proteomes" id="UP000094023">
    <property type="component" value="Unassembled WGS sequence"/>
</dbReference>
<comment type="similarity">
    <text evidence="1">Belongs to the IS150/IS1296 orfA family.</text>
</comment>
<evidence type="ECO:0000313" key="4">
    <source>
        <dbReference type="EMBL" id="OAT38896.1"/>
    </source>
</evidence>
<dbReference type="AlphaFoldDB" id="A0A198GRP4"/>
<proteinExistence type="inferred from homology"/>
<keyword evidence="2" id="KW-0175">Coiled coil</keyword>
<dbReference type="EMBL" id="LXEN01000007">
    <property type="protein sequence ID" value="OAT38896.1"/>
    <property type="molecule type" value="Genomic_DNA"/>
</dbReference>
<evidence type="ECO:0000259" key="3">
    <source>
        <dbReference type="Pfam" id="PF13518"/>
    </source>
</evidence>
<dbReference type="Pfam" id="PF13518">
    <property type="entry name" value="HTH_28"/>
    <property type="match status" value="2"/>
</dbReference>
<feature type="domain" description="Insertion element IS150 protein InsJ-like helix-turn-helix" evidence="3">
    <location>
        <begin position="8"/>
        <end position="56"/>
    </location>
</feature>
<keyword evidence="5" id="KW-1185">Reference proteome</keyword>
<feature type="coiled-coil region" evidence="2">
    <location>
        <begin position="128"/>
        <end position="155"/>
    </location>
</feature>
<name>A0A198GRP4_9GAMM</name>